<protein>
    <submittedName>
        <fullName evidence="1">Phosphatase</fullName>
    </submittedName>
</protein>
<dbReference type="NCBIfam" id="TIGR00099">
    <property type="entry name" value="Cof-subfamily"/>
    <property type="match status" value="1"/>
</dbReference>
<dbReference type="PROSITE" id="PS01228">
    <property type="entry name" value="COF_1"/>
    <property type="match status" value="1"/>
</dbReference>
<dbReference type="Pfam" id="PF08282">
    <property type="entry name" value="Hydrolase_3"/>
    <property type="match status" value="1"/>
</dbReference>
<dbReference type="Gene3D" id="3.30.1240.10">
    <property type="match status" value="1"/>
</dbReference>
<dbReference type="SFLD" id="SFLDG01140">
    <property type="entry name" value="C2.B:_Phosphomannomutase_and_P"/>
    <property type="match status" value="1"/>
</dbReference>
<name>A0A323TVJ5_9BACI</name>
<evidence type="ECO:0000313" key="1">
    <source>
        <dbReference type="EMBL" id="PYZ93545.1"/>
    </source>
</evidence>
<dbReference type="GO" id="GO:0000287">
    <property type="term" value="F:magnesium ion binding"/>
    <property type="evidence" value="ECO:0007669"/>
    <property type="project" value="TreeGrafter"/>
</dbReference>
<dbReference type="InterPro" id="IPR036412">
    <property type="entry name" value="HAD-like_sf"/>
</dbReference>
<dbReference type="Proteomes" id="UP000248214">
    <property type="component" value="Unassembled WGS sequence"/>
</dbReference>
<keyword evidence="2" id="KW-1185">Reference proteome</keyword>
<dbReference type="NCBIfam" id="TIGR01484">
    <property type="entry name" value="HAD-SF-IIB"/>
    <property type="match status" value="1"/>
</dbReference>
<comment type="caution">
    <text evidence="1">The sequence shown here is derived from an EMBL/GenBank/DDBJ whole genome shotgun (WGS) entry which is preliminary data.</text>
</comment>
<proteinExistence type="predicted"/>
<dbReference type="CDD" id="cd07516">
    <property type="entry name" value="HAD_Pase"/>
    <property type="match status" value="1"/>
</dbReference>
<dbReference type="InterPro" id="IPR023214">
    <property type="entry name" value="HAD_sf"/>
</dbReference>
<organism evidence="1 2">
    <name type="scientific">Salipaludibacillus keqinensis</name>
    <dbReference type="NCBI Taxonomy" id="2045207"/>
    <lineage>
        <taxon>Bacteria</taxon>
        <taxon>Bacillati</taxon>
        <taxon>Bacillota</taxon>
        <taxon>Bacilli</taxon>
        <taxon>Bacillales</taxon>
        <taxon>Bacillaceae</taxon>
    </lineage>
</organism>
<dbReference type="GO" id="GO:0016791">
    <property type="term" value="F:phosphatase activity"/>
    <property type="evidence" value="ECO:0007669"/>
    <property type="project" value="UniProtKB-ARBA"/>
</dbReference>
<dbReference type="GO" id="GO:0005829">
    <property type="term" value="C:cytosol"/>
    <property type="evidence" value="ECO:0007669"/>
    <property type="project" value="TreeGrafter"/>
</dbReference>
<evidence type="ECO:0000313" key="2">
    <source>
        <dbReference type="Proteomes" id="UP000248214"/>
    </source>
</evidence>
<dbReference type="RefSeq" id="WP_110609576.1">
    <property type="nucleotide sequence ID" value="NZ_PDOD01000002.1"/>
</dbReference>
<dbReference type="PANTHER" id="PTHR10000:SF23">
    <property type="entry name" value="5-AMINO-6-(5-PHOSPHO-D-RIBITYLAMINO)URACIL PHOSPHATASE YITU"/>
    <property type="match status" value="1"/>
</dbReference>
<dbReference type="InterPro" id="IPR006379">
    <property type="entry name" value="HAD-SF_hydro_IIB"/>
</dbReference>
<dbReference type="InterPro" id="IPR000150">
    <property type="entry name" value="Cof"/>
</dbReference>
<gene>
    <name evidence="1" type="ORF">CR194_10285</name>
</gene>
<dbReference type="AlphaFoldDB" id="A0A323TVJ5"/>
<accession>A0A323TVJ5</accession>
<sequence length="271" mass="30472">MQPHLIAIDLDGTLLSDEKTISPKNRSTLFKLRELGHQVVIATGRPYRASKAYYQQLALDTPMVNFNGAFVHHPSAPETFKTIHTPLEKETAKTIIDTCETFRVKNIMVEVMDDYYLRYMNKGFAEVFTLNQSPSDHGNLHHLIKNDPTSLLIHPNDEQHHQLKELLANAHAEVIEQRSWGAPWHVIEIVKAGLNKAVGLKEISAHLNIPQERVIAFGDENNDLEMLEYAGCGVAMGNAIDELKSVANEETSTNELDGVATFLEEFFSVRT</sequence>
<dbReference type="SUPFAM" id="SSF56784">
    <property type="entry name" value="HAD-like"/>
    <property type="match status" value="1"/>
</dbReference>
<dbReference type="EMBL" id="PDOD01000002">
    <property type="protein sequence ID" value="PYZ93545.1"/>
    <property type="molecule type" value="Genomic_DNA"/>
</dbReference>
<reference evidence="1 2" key="1">
    <citation type="submission" date="2017-10" db="EMBL/GenBank/DDBJ databases">
        <title>Bacillus sp. nov., a halophilic bacterium isolated from a Keqin Lake.</title>
        <authorList>
            <person name="Wang H."/>
        </authorList>
    </citation>
    <scope>NUCLEOTIDE SEQUENCE [LARGE SCALE GENOMIC DNA]</scope>
    <source>
        <strain evidence="1 2">KQ-12</strain>
    </source>
</reference>
<dbReference type="PANTHER" id="PTHR10000">
    <property type="entry name" value="PHOSPHOSERINE PHOSPHATASE"/>
    <property type="match status" value="1"/>
</dbReference>
<dbReference type="SFLD" id="SFLDS00003">
    <property type="entry name" value="Haloacid_Dehalogenase"/>
    <property type="match status" value="1"/>
</dbReference>
<dbReference type="Gene3D" id="3.40.50.1000">
    <property type="entry name" value="HAD superfamily/HAD-like"/>
    <property type="match status" value="1"/>
</dbReference>
<dbReference type="OrthoDB" id="9781413at2"/>